<dbReference type="PANTHER" id="PTHR42718:SF46">
    <property type="entry name" value="BLR6921 PROTEIN"/>
    <property type="match status" value="1"/>
</dbReference>
<feature type="transmembrane region" description="Helical" evidence="7">
    <location>
        <begin position="154"/>
        <end position="174"/>
    </location>
</feature>
<evidence type="ECO:0000256" key="7">
    <source>
        <dbReference type="SAM" id="Phobius"/>
    </source>
</evidence>
<dbReference type="InterPro" id="IPR020846">
    <property type="entry name" value="MFS_dom"/>
</dbReference>
<dbReference type="InterPro" id="IPR005829">
    <property type="entry name" value="Sugar_transporter_CS"/>
</dbReference>
<evidence type="ECO:0000313" key="10">
    <source>
        <dbReference type="Proteomes" id="UP000602395"/>
    </source>
</evidence>
<feature type="transmembrane region" description="Helical" evidence="7">
    <location>
        <begin position="320"/>
        <end position="342"/>
    </location>
</feature>
<dbReference type="InterPro" id="IPR004638">
    <property type="entry name" value="EmrB-like"/>
</dbReference>
<comment type="caution">
    <text evidence="9">The sequence shown here is derived from an EMBL/GenBank/DDBJ whole genome shotgun (WGS) entry which is preliminary data.</text>
</comment>
<feature type="transmembrane region" description="Helical" evidence="7">
    <location>
        <begin position="186"/>
        <end position="205"/>
    </location>
</feature>
<keyword evidence="2" id="KW-0813">Transport</keyword>
<evidence type="ECO:0000256" key="3">
    <source>
        <dbReference type="ARBA" id="ARBA00022475"/>
    </source>
</evidence>
<feature type="transmembrane region" description="Helical" evidence="7">
    <location>
        <begin position="120"/>
        <end position="142"/>
    </location>
</feature>
<accession>A0ABR7WFI8</accession>
<dbReference type="Gene3D" id="1.20.1720.10">
    <property type="entry name" value="Multidrug resistance protein D"/>
    <property type="match status" value="1"/>
</dbReference>
<dbReference type="Pfam" id="PF13620">
    <property type="entry name" value="CarboxypepD_reg"/>
    <property type="match status" value="3"/>
</dbReference>
<dbReference type="NCBIfam" id="TIGR00711">
    <property type="entry name" value="efflux_EmrB"/>
    <property type="match status" value="1"/>
</dbReference>
<dbReference type="CDD" id="cd17321">
    <property type="entry name" value="MFS_MMR_MDR_like"/>
    <property type="match status" value="1"/>
</dbReference>
<dbReference type="InterPro" id="IPR013784">
    <property type="entry name" value="Carb-bd-like_fold"/>
</dbReference>
<name>A0ABR7WFI8_9ACTN</name>
<dbReference type="PROSITE" id="PS00216">
    <property type="entry name" value="SUGAR_TRANSPORT_1"/>
    <property type="match status" value="1"/>
</dbReference>
<keyword evidence="5 7" id="KW-1133">Transmembrane helix</keyword>
<dbReference type="SUPFAM" id="SSF49452">
    <property type="entry name" value="Starch-binding domain-like"/>
    <property type="match status" value="2"/>
</dbReference>
<feature type="transmembrane region" description="Helical" evidence="7">
    <location>
        <begin position="247"/>
        <end position="264"/>
    </location>
</feature>
<evidence type="ECO:0000256" key="4">
    <source>
        <dbReference type="ARBA" id="ARBA00022692"/>
    </source>
</evidence>
<evidence type="ECO:0000313" key="9">
    <source>
        <dbReference type="EMBL" id="MBD1321163.1"/>
    </source>
</evidence>
<evidence type="ECO:0000256" key="2">
    <source>
        <dbReference type="ARBA" id="ARBA00022448"/>
    </source>
</evidence>
<dbReference type="PRINTS" id="PR01036">
    <property type="entry name" value="TCRTETB"/>
</dbReference>
<dbReference type="SUPFAM" id="SSF103473">
    <property type="entry name" value="MFS general substrate transporter"/>
    <property type="match status" value="1"/>
</dbReference>
<keyword evidence="10" id="KW-1185">Reference proteome</keyword>
<evidence type="ECO:0000256" key="1">
    <source>
        <dbReference type="ARBA" id="ARBA00004651"/>
    </source>
</evidence>
<organism evidence="9 10">
    <name type="scientific">Gordonia hankookensis</name>
    <dbReference type="NCBI Taxonomy" id="589403"/>
    <lineage>
        <taxon>Bacteria</taxon>
        <taxon>Bacillati</taxon>
        <taxon>Actinomycetota</taxon>
        <taxon>Actinomycetes</taxon>
        <taxon>Mycobacteriales</taxon>
        <taxon>Gordoniaceae</taxon>
        <taxon>Gordonia</taxon>
    </lineage>
</organism>
<dbReference type="InterPro" id="IPR008969">
    <property type="entry name" value="CarboxyPept-like_regulatory"/>
</dbReference>
<dbReference type="EMBL" id="JACWMS010000003">
    <property type="protein sequence ID" value="MBD1321163.1"/>
    <property type="molecule type" value="Genomic_DNA"/>
</dbReference>
<keyword evidence="4 7" id="KW-0812">Transmembrane</keyword>
<feature type="transmembrane region" description="Helical" evidence="7">
    <location>
        <begin position="374"/>
        <end position="394"/>
    </location>
</feature>
<gene>
    <name evidence="9" type="ORF">IDF66_16370</name>
</gene>
<proteinExistence type="predicted"/>
<evidence type="ECO:0000259" key="8">
    <source>
        <dbReference type="PROSITE" id="PS50850"/>
    </source>
</evidence>
<dbReference type="Pfam" id="PF07690">
    <property type="entry name" value="MFS_1"/>
    <property type="match status" value="1"/>
</dbReference>
<feature type="domain" description="Major facilitator superfamily (MFS) profile" evidence="8">
    <location>
        <begin position="29"/>
        <end position="491"/>
    </location>
</feature>
<dbReference type="SUPFAM" id="SSF49464">
    <property type="entry name" value="Carboxypeptidase regulatory domain-like"/>
    <property type="match status" value="1"/>
</dbReference>
<dbReference type="Proteomes" id="UP000602395">
    <property type="component" value="Unassembled WGS sequence"/>
</dbReference>
<dbReference type="Gene3D" id="1.20.1250.20">
    <property type="entry name" value="MFS general substrate transporter like domains"/>
    <property type="match status" value="1"/>
</dbReference>
<dbReference type="PROSITE" id="PS50850">
    <property type="entry name" value="MFS"/>
    <property type="match status" value="1"/>
</dbReference>
<feature type="transmembrane region" description="Helical" evidence="7">
    <location>
        <begin position="67"/>
        <end position="84"/>
    </location>
</feature>
<sequence length="789" mass="80798">MSTVYEDLDAAPVEKESEQARHHRLRWIVLGVLALAQLMVVLDATIVNIALPHAQESLGFGDADRQWIITAYALSFGSLLLLGGRLSDLWGRKTTFIIGLIGFAGMSAVGGAAVNFEMLVAARAGQGIFGALLAPAALSLLTTTFTDPAERGKAFGIFGAIAGGGGALGLLLGGMLTEWADWRWCLYVNLVIAAIALVGAVLFLGAHKSEHHPKLDLPGVVAASAGLFSIVYGFSNAETNGWADWATITWLIAGVVLVAGFIWWQSRSKHALLPLRVIKDRTRGGSYLVVFIAGIGMFGIFLFLTYYLQQNLGFSPIRTGLGFLPMIGMLVITATTSTAVILPRFGPRWLMTCGMLIAAGGMVLLTQITVNSSYATHVLPALLILGVGIGASMAPAMQGAISGVSPEDAGVASATVNTMQQVGGSVGTALLSTIASSAAASYITDHAATVSNQNELSQLAAVDSYTTAFAVAAGVFVVGGLIAGLLVRSGKLPSSAADAADAVDVDAVDVNRSSEARPAIVGDADAPAARPRIAGSIITGDGTALDTAAITVTDIHGRQVGTTAVHGDGFYTVHDIADGTYTVIATAPGHAPKAMTVSVVGDAVSHRDFTLAGGAVLRGRVRDGHRALGADLIVTDQSGAVVTRAHADADGHFAIPGLSAGDTVAVTASAPGYQPASQLATIDAAAGRRVEPIEILLAPTSGIEGAVRAAHSGTPLQGATVSAIGPDQTIVASATTDADGRYRIDGLTDGQFTVVANLYEPAAIQVEVVAGQHNTADIGLASGKNPAVP</sequence>
<dbReference type="InterPro" id="IPR011701">
    <property type="entry name" value="MFS"/>
</dbReference>
<reference evidence="9 10" key="1">
    <citation type="submission" date="2020-09" db="EMBL/GenBank/DDBJ databases">
        <title>Novel species in genus Gordonia.</title>
        <authorList>
            <person name="Zhang G."/>
        </authorList>
    </citation>
    <scope>NUCLEOTIDE SEQUENCE [LARGE SCALE GENOMIC DNA]</scope>
    <source>
        <strain evidence="9 10">ON-33</strain>
    </source>
</reference>
<protein>
    <submittedName>
        <fullName evidence="9">DHA2 family efflux MFS transporter permease subunit</fullName>
    </submittedName>
</protein>
<feature type="transmembrane region" description="Helical" evidence="7">
    <location>
        <begin position="27"/>
        <end position="47"/>
    </location>
</feature>
<keyword evidence="3" id="KW-1003">Cell membrane</keyword>
<dbReference type="PANTHER" id="PTHR42718">
    <property type="entry name" value="MAJOR FACILITATOR SUPERFAMILY MULTIDRUG TRANSPORTER MFSC"/>
    <property type="match status" value="1"/>
</dbReference>
<feature type="transmembrane region" description="Helical" evidence="7">
    <location>
        <begin position="464"/>
        <end position="487"/>
    </location>
</feature>
<keyword evidence="6 7" id="KW-0472">Membrane</keyword>
<feature type="transmembrane region" description="Helical" evidence="7">
    <location>
        <begin position="422"/>
        <end position="444"/>
    </location>
</feature>
<dbReference type="InterPro" id="IPR036259">
    <property type="entry name" value="MFS_trans_sf"/>
</dbReference>
<feature type="transmembrane region" description="Helical" evidence="7">
    <location>
        <begin position="217"/>
        <end position="235"/>
    </location>
</feature>
<evidence type="ECO:0000256" key="5">
    <source>
        <dbReference type="ARBA" id="ARBA00022989"/>
    </source>
</evidence>
<evidence type="ECO:0000256" key="6">
    <source>
        <dbReference type="ARBA" id="ARBA00023136"/>
    </source>
</evidence>
<dbReference type="Gene3D" id="2.60.40.1120">
    <property type="entry name" value="Carboxypeptidase-like, regulatory domain"/>
    <property type="match status" value="3"/>
</dbReference>
<feature type="transmembrane region" description="Helical" evidence="7">
    <location>
        <begin position="349"/>
        <end position="368"/>
    </location>
</feature>
<feature type="transmembrane region" description="Helical" evidence="7">
    <location>
        <begin position="96"/>
        <end position="114"/>
    </location>
</feature>
<feature type="transmembrane region" description="Helical" evidence="7">
    <location>
        <begin position="285"/>
        <end position="308"/>
    </location>
</feature>
<comment type="subcellular location">
    <subcellularLocation>
        <location evidence="1">Cell membrane</location>
        <topology evidence="1">Multi-pass membrane protein</topology>
    </subcellularLocation>
</comment>